<dbReference type="Proteomes" id="UP000663880">
    <property type="component" value="Unassembled WGS sequence"/>
</dbReference>
<evidence type="ECO:0000313" key="3">
    <source>
        <dbReference type="Proteomes" id="UP000663880"/>
    </source>
</evidence>
<name>A0A821N937_9NEOP</name>
<accession>A0A821N937</accession>
<keyword evidence="1" id="KW-0732">Signal</keyword>
<proteinExistence type="predicted"/>
<feature type="chain" id="PRO_5033010414" evidence="1">
    <location>
        <begin position="19"/>
        <end position="127"/>
    </location>
</feature>
<evidence type="ECO:0000313" key="2">
    <source>
        <dbReference type="EMBL" id="CAF4781900.1"/>
    </source>
</evidence>
<sequence length="127" mass="13974">MLLYLNIIFLIFIKTTSQLKVDNNKDLLITKYTDVFAPGMNGKPQLGTGQATCWARGGVCVHVRHCPSMNFDAAAFGCSQGYKVCCRVQQPLSPTVGILRTNDAPYDLGSSSSEKRDTNMLILLISR</sequence>
<gene>
    <name evidence="2" type="ORF">PMACD_LOCUS2389</name>
</gene>
<dbReference type="OrthoDB" id="7134310at2759"/>
<comment type="caution">
    <text evidence="2">The sequence shown here is derived from an EMBL/GenBank/DDBJ whole genome shotgun (WGS) entry which is preliminary data.</text>
</comment>
<dbReference type="EMBL" id="CAJOBZ010000004">
    <property type="protein sequence ID" value="CAF4781900.1"/>
    <property type="molecule type" value="Genomic_DNA"/>
</dbReference>
<dbReference type="AlphaFoldDB" id="A0A821N937"/>
<feature type="signal peptide" evidence="1">
    <location>
        <begin position="1"/>
        <end position="18"/>
    </location>
</feature>
<reference evidence="2" key="1">
    <citation type="submission" date="2021-02" db="EMBL/GenBank/DDBJ databases">
        <authorList>
            <person name="Steward A R."/>
        </authorList>
    </citation>
    <scope>NUCLEOTIDE SEQUENCE</scope>
</reference>
<keyword evidence="3" id="KW-1185">Reference proteome</keyword>
<organism evidence="2 3">
    <name type="scientific">Pieris macdunnoughi</name>
    <dbReference type="NCBI Taxonomy" id="345717"/>
    <lineage>
        <taxon>Eukaryota</taxon>
        <taxon>Metazoa</taxon>
        <taxon>Ecdysozoa</taxon>
        <taxon>Arthropoda</taxon>
        <taxon>Hexapoda</taxon>
        <taxon>Insecta</taxon>
        <taxon>Pterygota</taxon>
        <taxon>Neoptera</taxon>
        <taxon>Endopterygota</taxon>
        <taxon>Lepidoptera</taxon>
        <taxon>Glossata</taxon>
        <taxon>Ditrysia</taxon>
        <taxon>Papilionoidea</taxon>
        <taxon>Pieridae</taxon>
        <taxon>Pierinae</taxon>
        <taxon>Pieris</taxon>
    </lineage>
</organism>
<evidence type="ECO:0000256" key="1">
    <source>
        <dbReference type="SAM" id="SignalP"/>
    </source>
</evidence>
<protein>
    <submittedName>
        <fullName evidence="2">Uncharacterized protein</fullName>
    </submittedName>
</protein>